<organism evidence="5 6">
    <name type="scientific">Xanthobacter dioxanivorans</name>
    <dbReference type="NCBI Taxonomy" id="2528964"/>
    <lineage>
        <taxon>Bacteria</taxon>
        <taxon>Pseudomonadati</taxon>
        <taxon>Pseudomonadota</taxon>
        <taxon>Alphaproteobacteria</taxon>
        <taxon>Hyphomicrobiales</taxon>
        <taxon>Xanthobacteraceae</taxon>
        <taxon>Xanthobacter</taxon>
    </lineage>
</organism>
<reference evidence="5 6" key="1">
    <citation type="submission" date="2020-10" db="EMBL/GenBank/DDBJ databases">
        <title>Degradation of 1,4-Dioxane by Xanthobacter sp. YN2, via a Novel Group-2 Soluble Di-Iron Monooxygenase.</title>
        <authorList>
            <person name="Ma F."/>
            <person name="Wang Y."/>
            <person name="Yang J."/>
            <person name="Guo H."/>
            <person name="Su D."/>
            <person name="Yu L."/>
        </authorList>
    </citation>
    <scope>NUCLEOTIDE SEQUENCE [LARGE SCALE GENOMIC DNA]</scope>
    <source>
        <strain evidence="5 6">YN2</strain>
    </source>
</reference>
<keyword evidence="2 3" id="KW-0808">Transferase</keyword>
<evidence type="ECO:0000256" key="1">
    <source>
        <dbReference type="ARBA" id="ARBA00022603"/>
    </source>
</evidence>
<dbReference type="GO" id="GO:0046872">
    <property type="term" value="F:metal ion binding"/>
    <property type="evidence" value="ECO:0007669"/>
    <property type="project" value="UniProtKB-KW"/>
</dbReference>
<feature type="binding site" evidence="3">
    <location>
        <position position="292"/>
    </location>
    <ligand>
        <name>Zn(2+)</name>
        <dbReference type="ChEBI" id="CHEBI:29105"/>
    </ligand>
</feature>
<evidence type="ECO:0000256" key="2">
    <source>
        <dbReference type="ARBA" id="ARBA00022679"/>
    </source>
</evidence>
<evidence type="ECO:0000259" key="4">
    <source>
        <dbReference type="PROSITE" id="PS50970"/>
    </source>
</evidence>
<dbReference type="InterPro" id="IPR036589">
    <property type="entry name" value="HCY_dom_sf"/>
</dbReference>
<dbReference type="PANTHER" id="PTHR11103">
    <property type="entry name" value="SLR1189 PROTEIN"/>
    <property type="match status" value="1"/>
</dbReference>
<feature type="binding site" evidence="3">
    <location>
        <position position="224"/>
    </location>
    <ligand>
        <name>Zn(2+)</name>
        <dbReference type="ChEBI" id="CHEBI:29105"/>
    </ligand>
</feature>
<evidence type="ECO:0000256" key="3">
    <source>
        <dbReference type="PROSITE-ProRule" id="PRU00333"/>
    </source>
</evidence>
<dbReference type="KEGG" id="xdi:EZH22_13035"/>
<dbReference type="EMBL" id="CP063362">
    <property type="protein sequence ID" value="QRG09109.1"/>
    <property type="molecule type" value="Genomic_DNA"/>
</dbReference>
<dbReference type="PANTHER" id="PTHR11103:SF18">
    <property type="entry name" value="SLR1189 PROTEIN"/>
    <property type="match status" value="1"/>
</dbReference>
<dbReference type="GO" id="GO:0032259">
    <property type="term" value="P:methylation"/>
    <property type="evidence" value="ECO:0007669"/>
    <property type="project" value="UniProtKB-KW"/>
</dbReference>
<feature type="binding site" evidence="3">
    <location>
        <position position="293"/>
    </location>
    <ligand>
        <name>Zn(2+)</name>
        <dbReference type="ChEBI" id="CHEBI:29105"/>
    </ligand>
</feature>
<dbReference type="GO" id="GO:0008168">
    <property type="term" value="F:methyltransferase activity"/>
    <property type="evidence" value="ECO:0007669"/>
    <property type="project" value="UniProtKB-UniRule"/>
</dbReference>
<proteinExistence type="predicted"/>
<keyword evidence="3" id="KW-0862">Zinc</keyword>
<accession>A0A974PTG4</accession>
<dbReference type="AlphaFoldDB" id="A0A974PTG4"/>
<keyword evidence="1 3" id="KW-0489">Methyltransferase</keyword>
<protein>
    <submittedName>
        <fullName evidence="5">Homocysteine S-methyltransferase family protein</fullName>
    </submittedName>
</protein>
<dbReference type="SUPFAM" id="SSF82282">
    <property type="entry name" value="Homocysteine S-methyltransferase"/>
    <property type="match status" value="1"/>
</dbReference>
<keyword evidence="6" id="KW-1185">Reference proteome</keyword>
<name>A0A974PTG4_9HYPH</name>
<keyword evidence="3" id="KW-0479">Metal-binding</keyword>
<dbReference type="PROSITE" id="PS50970">
    <property type="entry name" value="HCY"/>
    <property type="match status" value="1"/>
</dbReference>
<gene>
    <name evidence="5" type="ORF">EZH22_13035</name>
</gene>
<sequence>MAGSAELLLSGPLLADGAIETRLIYEFGLPTPDFAAFVHLFSDTGRATLASIYRGYLEIAAESGLPMQVGTPTWRAHPDGLARQGFCAPGDLACVNAAAFELLAGLRAELGLEGRVLIAGVIGPRRDGYDPAGAPDTAEAEAYHGAQARTLAALGVDLLYAPTFASAPELEGVARACAATALPYALAPVVDEAGRMPDGTALADAVARVDEGVTPPPRHFLLGCVHPARVDQVAGAGALPGHHRVAGVKANAADLPAEELNRLDRLAGDPPEAFARAMLGLRRHGLTIFGGCCGTTDAHIRALAHGMKAEGWATGEAPA</sequence>
<feature type="domain" description="Hcy-binding" evidence="4">
    <location>
        <begin position="1"/>
        <end position="307"/>
    </location>
</feature>
<dbReference type="RefSeq" id="WP_203196026.1">
    <property type="nucleotide sequence ID" value="NZ_CP063362.1"/>
</dbReference>
<evidence type="ECO:0000313" key="5">
    <source>
        <dbReference type="EMBL" id="QRG09109.1"/>
    </source>
</evidence>
<dbReference type="InterPro" id="IPR003726">
    <property type="entry name" value="HCY_dom"/>
</dbReference>
<dbReference type="Pfam" id="PF02574">
    <property type="entry name" value="S-methyl_trans"/>
    <property type="match status" value="1"/>
</dbReference>
<evidence type="ECO:0000313" key="6">
    <source>
        <dbReference type="Proteomes" id="UP000596427"/>
    </source>
</evidence>
<dbReference type="Proteomes" id="UP000596427">
    <property type="component" value="Chromosome"/>
</dbReference>
<comment type="cofactor">
    <cofactor evidence="3">
        <name>Zn(2+)</name>
        <dbReference type="ChEBI" id="CHEBI:29105"/>
    </cofactor>
</comment>
<dbReference type="Gene3D" id="3.20.20.330">
    <property type="entry name" value="Homocysteine-binding-like domain"/>
    <property type="match status" value="1"/>
</dbReference>